<keyword evidence="2" id="KW-1185">Reference proteome</keyword>
<sequence length="79" mass="9130">MSHHCLPENSGSEKTTKRVRLWRTKGSSKDCRTYRAYLMGHAAKMHALILKEHAERKENIFFGDAQFGFEVQECALMQS</sequence>
<proteinExistence type="predicted"/>
<name>A0AAV4BA51_9GAST</name>
<reference evidence="1 2" key="1">
    <citation type="journal article" date="2021" name="Elife">
        <title>Chloroplast acquisition without the gene transfer in kleptoplastic sea slugs, Plakobranchus ocellatus.</title>
        <authorList>
            <person name="Maeda T."/>
            <person name="Takahashi S."/>
            <person name="Yoshida T."/>
            <person name="Shimamura S."/>
            <person name="Takaki Y."/>
            <person name="Nagai Y."/>
            <person name="Toyoda A."/>
            <person name="Suzuki Y."/>
            <person name="Arimoto A."/>
            <person name="Ishii H."/>
            <person name="Satoh N."/>
            <person name="Nishiyama T."/>
            <person name="Hasebe M."/>
            <person name="Maruyama T."/>
            <person name="Minagawa J."/>
            <person name="Obokata J."/>
            <person name="Shigenobu S."/>
        </authorList>
    </citation>
    <scope>NUCLEOTIDE SEQUENCE [LARGE SCALE GENOMIC DNA]</scope>
</reference>
<dbReference type="Proteomes" id="UP000735302">
    <property type="component" value="Unassembled WGS sequence"/>
</dbReference>
<evidence type="ECO:0000313" key="1">
    <source>
        <dbReference type="EMBL" id="GFO16038.1"/>
    </source>
</evidence>
<dbReference type="AlphaFoldDB" id="A0AAV4BA51"/>
<dbReference type="EMBL" id="BLXT01004638">
    <property type="protein sequence ID" value="GFO16038.1"/>
    <property type="molecule type" value="Genomic_DNA"/>
</dbReference>
<gene>
    <name evidence="1" type="ORF">PoB_004254300</name>
</gene>
<protein>
    <submittedName>
        <fullName evidence="1">Uncharacterized protein</fullName>
    </submittedName>
</protein>
<accession>A0AAV4BA51</accession>
<evidence type="ECO:0000313" key="2">
    <source>
        <dbReference type="Proteomes" id="UP000735302"/>
    </source>
</evidence>
<comment type="caution">
    <text evidence="1">The sequence shown here is derived from an EMBL/GenBank/DDBJ whole genome shotgun (WGS) entry which is preliminary data.</text>
</comment>
<organism evidence="1 2">
    <name type="scientific">Plakobranchus ocellatus</name>
    <dbReference type="NCBI Taxonomy" id="259542"/>
    <lineage>
        <taxon>Eukaryota</taxon>
        <taxon>Metazoa</taxon>
        <taxon>Spiralia</taxon>
        <taxon>Lophotrochozoa</taxon>
        <taxon>Mollusca</taxon>
        <taxon>Gastropoda</taxon>
        <taxon>Heterobranchia</taxon>
        <taxon>Euthyneura</taxon>
        <taxon>Panpulmonata</taxon>
        <taxon>Sacoglossa</taxon>
        <taxon>Placobranchoidea</taxon>
        <taxon>Plakobranchidae</taxon>
        <taxon>Plakobranchus</taxon>
    </lineage>
</organism>